<dbReference type="STRING" id="76114.ebA5276"/>
<evidence type="ECO:0000313" key="1">
    <source>
        <dbReference type="EMBL" id="CAI09121.1"/>
    </source>
</evidence>
<protein>
    <submittedName>
        <fullName evidence="1">Uncharacterized protein</fullName>
    </submittedName>
</protein>
<dbReference type="EMBL" id="CR555306">
    <property type="protein sequence ID" value="CAI09121.1"/>
    <property type="molecule type" value="Genomic_DNA"/>
</dbReference>
<organism evidence="1 2">
    <name type="scientific">Aromatoleum aromaticum (strain DSM 19018 / LMG 30748 / EbN1)</name>
    <name type="common">Azoarcus sp. (strain EbN1)</name>
    <dbReference type="NCBI Taxonomy" id="76114"/>
    <lineage>
        <taxon>Bacteria</taxon>
        <taxon>Pseudomonadati</taxon>
        <taxon>Pseudomonadota</taxon>
        <taxon>Betaproteobacteria</taxon>
        <taxon>Rhodocyclales</taxon>
        <taxon>Rhodocyclaceae</taxon>
        <taxon>Aromatoleum</taxon>
    </lineage>
</organism>
<name>Q5P0P3_AROAE</name>
<dbReference type="AlphaFoldDB" id="Q5P0P3"/>
<sequence>MCAPVHAFKISCGTSTLFSDWNRRVRCASNVTKKAQPMKRHSDNETRITNLRYHTQGPDDLYIPIPFLFVTSRMRDEIAAERQLIIDLARSATKVRQLELLSRYDPCVSADAFNSVLHMFEVDRQD</sequence>
<dbReference type="eggNOG" id="ENOG5033ME4">
    <property type="taxonomic scope" value="Bacteria"/>
</dbReference>
<accession>Q5P0P3</accession>
<gene>
    <name evidence="1" type="ORF">ebA5276</name>
</gene>
<keyword evidence="2" id="KW-1185">Reference proteome</keyword>
<reference evidence="1 2" key="1">
    <citation type="journal article" date="2005" name="Arch. Microbiol.">
        <title>The genome sequence of an anaerobic aromatic-degrading denitrifying bacterium, strain EbN1.</title>
        <authorList>
            <person name="Rabus R."/>
            <person name="Kube M."/>
            <person name="Heider J."/>
            <person name="Beck A."/>
            <person name="Heitmann K."/>
            <person name="Widdel F."/>
            <person name="Reinhardt R."/>
        </authorList>
    </citation>
    <scope>NUCLEOTIDE SEQUENCE [LARGE SCALE GENOMIC DNA]</scope>
    <source>
        <strain evidence="1 2">EbN1</strain>
    </source>
</reference>
<dbReference type="HOGENOM" id="CLU_1976976_0_0_4"/>
<proteinExistence type="predicted"/>
<dbReference type="KEGG" id="eba:ebA5276"/>
<dbReference type="Proteomes" id="UP000006552">
    <property type="component" value="Chromosome"/>
</dbReference>
<evidence type="ECO:0000313" key="2">
    <source>
        <dbReference type="Proteomes" id="UP000006552"/>
    </source>
</evidence>